<organism evidence="6 7">
    <name type="scientific">Wenzhouxiangella sediminis</name>
    <dbReference type="NCBI Taxonomy" id="1792836"/>
    <lineage>
        <taxon>Bacteria</taxon>
        <taxon>Pseudomonadati</taxon>
        <taxon>Pseudomonadota</taxon>
        <taxon>Gammaproteobacteria</taxon>
        <taxon>Chromatiales</taxon>
        <taxon>Wenzhouxiangellaceae</taxon>
        <taxon>Wenzhouxiangella</taxon>
    </lineage>
</organism>
<comment type="caution">
    <text evidence="6">The sequence shown here is derived from an EMBL/GenBank/DDBJ whole genome shotgun (WGS) entry which is preliminary data.</text>
</comment>
<keyword evidence="2 5" id="KW-0689">Ribosomal protein</keyword>
<evidence type="ECO:0000256" key="4">
    <source>
        <dbReference type="ARBA" id="ARBA00035204"/>
    </source>
</evidence>
<dbReference type="InterPro" id="IPR050063">
    <property type="entry name" value="Ribosomal_protein_uL29"/>
</dbReference>
<evidence type="ECO:0000313" key="6">
    <source>
        <dbReference type="EMBL" id="RFF30486.1"/>
    </source>
</evidence>
<proteinExistence type="inferred from homology"/>
<sequence>MKASELRDKSSSELNGMLLDLRKEQFSLRMQHGTGQLGTPHEMRRVRKEIARVKTVLNQKQDEKKA</sequence>
<dbReference type="FunFam" id="1.10.287.310:FF:000001">
    <property type="entry name" value="50S ribosomal protein L29"/>
    <property type="match status" value="1"/>
</dbReference>
<dbReference type="OrthoDB" id="9815192at2"/>
<dbReference type="GO" id="GO:0003735">
    <property type="term" value="F:structural constituent of ribosome"/>
    <property type="evidence" value="ECO:0007669"/>
    <property type="project" value="InterPro"/>
</dbReference>
<evidence type="ECO:0000256" key="3">
    <source>
        <dbReference type="ARBA" id="ARBA00023274"/>
    </source>
</evidence>
<dbReference type="Pfam" id="PF00831">
    <property type="entry name" value="Ribosomal_L29"/>
    <property type="match status" value="1"/>
</dbReference>
<dbReference type="PANTHER" id="PTHR10916">
    <property type="entry name" value="60S RIBOSOMAL PROTEIN L35/50S RIBOSOMAL PROTEIN L29"/>
    <property type="match status" value="1"/>
</dbReference>
<evidence type="ECO:0000313" key="7">
    <source>
        <dbReference type="Proteomes" id="UP000260351"/>
    </source>
</evidence>
<gene>
    <name evidence="5" type="primary">rpmC</name>
    <name evidence="6" type="ORF">DZC52_08355</name>
</gene>
<evidence type="ECO:0000256" key="5">
    <source>
        <dbReference type="HAMAP-Rule" id="MF_00374"/>
    </source>
</evidence>
<keyword evidence="7" id="KW-1185">Reference proteome</keyword>
<dbReference type="EMBL" id="QUZK01000035">
    <property type="protein sequence ID" value="RFF30486.1"/>
    <property type="molecule type" value="Genomic_DNA"/>
</dbReference>
<dbReference type="Proteomes" id="UP000260351">
    <property type="component" value="Unassembled WGS sequence"/>
</dbReference>
<comment type="similarity">
    <text evidence="1 5">Belongs to the universal ribosomal protein uL29 family.</text>
</comment>
<dbReference type="GO" id="GO:0022625">
    <property type="term" value="C:cytosolic large ribosomal subunit"/>
    <property type="evidence" value="ECO:0007669"/>
    <property type="project" value="TreeGrafter"/>
</dbReference>
<dbReference type="InterPro" id="IPR036049">
    <property type="entry name" value="Ribosomal_uL29_sf"/>
</dbReference>
<dbReference type="HAMAP" id="MF_00374">
    <property type="entry name" value="Ribosomal_uL29"/>
    <property type="match status" value="1"/>
</dbReference>
<dbReference type="GO" id="GO:0006412">
    <property type="term" value="P:translation"/>
    <property type="evidence" value="ECO:0007669"/>
    <property type="project" value="UniProtKB-UniRule"/>
</dbReference>
<evidence type="ECO:0000256" key="1">
    <source>
        <dbReference type="ARBA" id="ARBA00009254"/>
    </source>
</evidence>
<dbReference type="SUPFAM" id="SSF46561">
    <property type="entry name" value="Ribosomal protein L29 (L29p)"/>
    <property type="match status" value="1"/>
</dbReference>
<dbReference type="CDD" id="cd00427">
    <property type="entry name" value="Ribosomal_L29_HIP"/>
    <property type="match status" value="1"/>
</dbReference>
<evidence type="ECO:0000256" key="2">
    <source>
        <dbReference type="ARBA" id="ARBA00022980"/>
    </source>
</evidence>
<dbReference type="Gene3D" id="1.10.287.310">
    <property type="match status" value="1"/>
</dbReference>
<dbReference type="RefSeq" id="WP_116650679.1">
    <property type="nucleotide sequence ID" value="NZ_QUZK01000035.1"/>
</dbReference>
<dbReference type="InterPro" id="IPR001854">
    <property type="entry name" value="Ribosomal_uL29"/>
</dbReference>
<reference evidence="6 7" key="1">
    <citation type="submission" date="2018-08" db="EMBL/GenBank/DDBJ databases">
        <title>Wenzhouxiangella salilacus sp. nov., a novel bacterium isolated from a saline lake in Xinjiang Province, China.</title>
        <authorList>
            <person name="Han S."/>
        </authorList>
    </citation>
    <scope>NUCLEOTIDE SEQUENCE [LARGE SCALE GENOMIC DNA]</scope>
    <source>
        <strain evidence="6 7">XDB06</strain>
    </source>
</reference>
<keyword evidence="3 5" id="KW-0687">Ribonucleoprotein</keyword>
<dbReference type="PANTHER" id="PTHR10916:SF0">
    <property type="entry name" value="LARGE RIBOSOMAL SUBUNIT PROTEIN UL29C"/>
    <property type="match status" value="1"/>
</dbReference>
<protein>
    <recommendedName>
        <fullName evidence="4 5">Large ribosomal subunit protein uL29</fullName>
    </recommendedName>
</protein>
<dbReference type="NCBIfam" id="TIGR00012">
    <property type="entry name" value="L29"/>
    <property type="match status" value="1"/>
</dbReference>
<accession>A0A3E1K8S2</accession>
<name>A0A3E1K8S2_9GAMM</name>
<dbReference type="AlphaFoldDB" id="A0A3E1K8S2"/>